<dbReference type="PANTHER" id="PTHR12684:SF2">
    <property type="entry name" value="TRNA 2'-PHOSPHOTRANSFERASE 1"/>
    <property type="match status" value="1"/>
</dbReference>
<keyword evidence="3" id="KW-0520">NAD</keyword>
<organism evidence="4 5">
    <name type="scientific">Parascedosporium putredinis</name>
    <dbReference type="NCBI Taxonomy" id="1442378"/>
    <lineage>
        <taxon>Eukaryota</taxon>
        <taxon>Fungi</taxon>
        <taxon>Dikarya</taxon>
        <taxon>Ascomycota</taxon>
        <taxon>Pezizomycotina</taxon>
        <taxon>Sordariomycetes</taxon>
        <taxon>Hypocreomycetidae</taxon>
        <taxon>Microascales</taxon>
        <taxon>Microascaceae</taxon>
        <taxon>Parascedosporium</taxon>
    </lineage>
</organism>
<dbReference type="Gene3D" id="3.20.170.30">
    <property type="match status" value="1"/>
</dbReference>
<evidence type="ECO:0000256" key="2">
    <source>
        <dbReference type="ARBA" id="ARBA00022679"/>
    </source>
</evidence>
<proteinExistence type="inferred from homology"/>
<gene>
    <name evidence="4" type="ORF">PPNO1_LOCUS1597</name>
</gene>
<sequence>MAWSPLRSLNVTFADIAAAVRDNDKQRGEPDPAAAFSSTDPADWLIRANQGHSIAVAAEGLNQPITLEKGNVPAVAVHGTYFAFWPAILESGGLRPMGRNQVHLATGVPETANPDAPRVLSGMRRDAELLIYVDVERSLRDDAMKWWMSENGVVLTEGDKDGLVPTTYFKEVVGRSRDVGVLFKDGYQLADLPPGTKAGPLVNRV</sequence>
<dbReference type="InterPro" id="IPR042081">
    <property type="entry name" value="RNA_2'-PTrans_C"/>
</dbReference>
<keyword evidence="2" id="KW-0808">Transferase</keyword>
<dbReference type="SUPFAM" id="SSF56399">
    <property type="entry name" value="ADP-ribosylation"/>
    <property type="match status" value="1"/>
</dbReference>
<comment type="similarity">
    <text evidence="1">Belongs to the KptA/TPT1 family.</text>
</comment>
<accession>A0A9P1GXH9</accession>
<dbReference type="GO" id="GO:0000215">
    <property type="term" value="F:tRNA 2'-phosphotransferase activity"/>
    <property type="evidence" value="ECO:0007669"/>
    <property type="project" value="TreeGrafter"/>
</dbReference>
<dbReference type="GO" id="GO:0006388">
    <property type="term" value="P:tRNA splicing, via endonucleolytic cleavage and ligation"/>
    <property type="evidence" value="ECO:0007669"/>
    <property type="project" value="TreeGrafter"/>
</dbReference>
<dbReference type="PANTHER" id="PTHR12684">
    <property type="entry name" value="PUTATIVE PHOSPHOTRANSFERASE"/>
    <property type="match status" value="1"/>
</dbReference>
<evidence type="ECO:0000313" key="4">
    <source>
        <dbReference type="EMBL" id="CAI4211823.1"/>
    </source>
</evidence>
<dbReference type="EMBL" id="CALLCH030000003">
    <property type="protein sequence ID" value="CAI4211823.1"/>
    <property type="molecule type" value="Genomic_DNA"/>
</dbReference>
<protein>
    <recommendedName>
        <fullName evidence="6">tRNA 2'-phosphotransferase 1</fullName>
    </recommendedName>
</protein>
<comment type="caution">
    <text evidence="4">The sequence shown here is derived from an EMBL/GenBank/DDBJ whole genome shotgun (WGS) entry which is preliminary data.</text>
</comment>
<keyword evidence="5" id="KW-1185">Reference proteome</keyword>
<name>A0A9P1GXH9_9PEZI</name>
<reference evidence="4" key="1">
    <citation type="submission" date="2022-11" db="EMBL/GenBank/DDBJ databases">
        <authorList>
            <person name="Scott C."/>
            <person name="Bruce N."/>
        </authorList>
    </citation>
    <scope>NUCLEOTIDE SEQUENCE</scope>
</reference>
<evidence type="ECO:0008006" key="6">
    <source>
        <dbReference type="Google" id="ProtNLM"/>
    </source>
</evidence>
<evidence type="ECO:0000256" key="3">
    <source>
        <dbReference type="ARBA" id="ARBA00023027"/>
    </source>
</evidence>
<dbReference type="Proteomes" id="UP000838763">
    <property type="component" value="Unassembled WGS sequence"/>
</dbReference>
<dbReference type="InterPro" id="IPR002745">
    <property type="entry name" value="Ptrans_KptA/Tpt1"/>
</dbReference>
<dbReference type="AlphaFoldDB" id="A0A9P1GXH9"/>
<evidence type="ECO:0000256" key="1">
    <source>
        <dbReference type="ARBA" id="ARBA00009836"/>
    </source>
</evidence>
<dbReference type="OrthoDB" id="419694at2759"/>
<dbReference type="Pfam" id="PF01885">
    <property type="entry name" value="PTS_2-RNA"/>
    <property type="match status" value="1"/>
</dbReference>
<evidence type="ECO:0000313" key="5">
    <source>
        <dbReference type="Proteomes" id="UP000838763"/>
    </source>
</evidence>